<dbReference type="PANTHER" id="PTHR38097:SF2">
    <property type="entry name" value="DNA-BINDING PROTEIN STPA"/>
    <property type="match status" value="1"/>
</dbReference>
<comment type="subcellular location">
    <subcellularLocation>
        <location evidence="1">Cytoplasm</location>
        <location evidence="1">Nucleoid</location>
    </subcellularLocation>
</comment>
<comment type="caution">
    <text evidence="7">The sequence shown here is derived from an EMBL/GenBank/DDBJ whole genome shotgun (WGS) entry which is preliminary data.</text>
</comment>
<organism evidence="7 8">
    <name type="scientific">Paraburkholderia metrosideri</name>
    <dbReference type="NCBI Taxonomy" id="580937"/>
    <lineage>
        <taxon>Bacteria</taxon>
        <taxon>Pseudomonadati</taxon>
        <taxon>Pseudomonadota</taxon>
        <taxon>Betaproteobacteria</taxon>
        <taxon>Burkholderiales</taxon>
        <taxon>Burkholderiaceae</taxon>
        <taxon>Paraburkholderia</taxon>
    </lineage>
</organism>
<evidence type="ECO:0000256" key="4">
    <source>
        <dbReference type="ARBA" id="ARBA00023125"/>
    </source>
</evidence>
<dbReference type="SUPFAM" id="SSF81273">
    <property type="entry name" value="H-NS histone-like proteins"/>
    <property type="match status" value="2"/>
</dbReference>
<reference evidence="7 8" key="1">
    <citation type="submission" date="2020-10" db="EMBL/GenBank/DDBJ databases">
        <authorList>
            <person name="Peeters C."/>
        </authorList>
    </citation>
    <scope>NUCLEOTIDE SEQUENCE [LARGE SCALE GENOMIC DNA]</scope>
    <source>
        <strain evidence="7 8">LMG 28140</strain>
    </source>
</reference>
<dbReference type="InterPro" id="IPR027444">
    <property type="entry name" value="H-NS_C_dom"/>
</dbReference>
<dbReference type="EMBL" id="CAJHCP010000002">
    <property type="protein sequence ID" value="CAD6516392.1"/>
    <property type="molecule type" value="Genomic_DNA"/>
</dbReference>
<name>A0ABM8NC09_9BURK</name>
<keyword evidence="8" id="KW-1185">Reference proteome</keyword>
<evidence type="ECO:0000256" key="5">
    <source>
        <dbReference type="SAM" id="MobiDB-lite"/>
    </source>
</evidence>
<accession>A0ABM8NC09</accession>
<evidence type="ECO:0000259" key="6">
    <source>
        <dbReference type="SMART" id="SM00528"/>
    </source>
</evidence>
<feature type="region of interest" description="Disordered" evidence="5">
    <location>
        <begin position="167"/>
        <end position="257"/>
    </location>
</feature>
<evidence type="ECO:0000256" key="2">
    <source>
        <dbReference type="ARBA" id="ARBA00010610"/>
    </source>
</evidence>
<dbReference type="Gene3D" id="4.10.430.30">
    <property type="match status" value="2"/>
</dbReference>
<keyword evidence="3" id="KW-0963">Cytoplasm</keyword>
<dbReference type="RefSeq" id="WP_201640986.1">
    <property type="nucleotide sequence ID" value="NZ_CAJHCP010000002.1"/>
</dbReference>
<evidence type="ECO:0000256" key="1">
    <source>
        <dbReference type="ARBA" id="ARBA00004453"/>
    </source>
</evidence>
<dbReference type="SMART" id="SM00528">
    <property type="entry name" value="HNS"/>
    <property type="match status" value="2"/>
</dbReference>
<evidence type="ECO:0000313" key="7">
    <source>
        <dbReference type="EMBL" id="CAD6516392.1"/>
    </source>
</evidence>
<feature type="domain" description="DNA-binding protein H-NS-like C-terminal" evidence="6">
    <location>
        <begin position="65"/>
        <end position="105"/>
    </location>
</feature>
<evidence type="ECO:0000256" key="3">
    <source>
        <dbReference type="ARBA" id="ARBA00022490"/>
    </source>
</evidence>
<comment type="similarity">
    <text evidence="2">Belongs to the histone-like protein H-NS family.</text>
</comment>
<dbReference type="Pfam" id="PF00816">
    <property type="entry name" value="Histone_HNS"/>
    <property type="match status" value="2"/>
</dbReference>
<feature type="region of interest" description="Disordered" evidence="5">
    <location>
        <begin position="48"/>
        <end position="89"/>
    </location>
</feature>
<gene>
    <name evidence="7" type="ORF">LMG28140_00771</name>
</gene>
<keyword evidence="4" id="KW-0238">DNA-binding</keyword>
<dbReference type="Proteomes" id="UP000598032">
    <property type="component" value="Unassembled WGS sequence"/>
</dbReference>
<proteinExistence type="inferred from homology"/>
<dbReference type="PANTHER" id="PTHR38097">
    <property type="match status" value="1"/>
</dbReference>
<evidence type="ECO:0000313" key="8">
    <source>
        <dbReference type="Proteomes" id="UP000598032"/>
    </source>
</evidence>
<protein>
    <recommendedName>
        <fullName evidence="6">DNA-binding protein H-NS-like C-terminal domain-containing protein</fullName>
    </recommendedName>
</protein>
<sequence>MGTLENLRAKIAKLQEQAEAIVRDQSSTVIAQIRELMQEHGLTISDIETSGRGKKRGRRAAGEKMASKPAATAKYRDPKSGATWSGMGRAPGWIAKAKDRSKFLIVEGVQESAVATKKLAKAGNYVRGPQAPQYRDPKTGATWSGRGRAPAWIAGAKDRTKFLISADSDATPEQTSAKKVSKHKLATEKVPAGRLTMAKKIAAASQQSTGKKSVAKKSATEKPAAKRAASKKTAAIAEPLVQAPEQVSDGASASTVA</sequence>
<feature type="domain" description="DNA-binding protein H-NS-like C-terminal" evidence="6">
    <location>
        <begin position="124"/>
        <end position="164"/>
    </location>
</feature>